<comment type="caution">
    <text evidence="1">The sequence shown here is derived from an EMBL/GenBank/DDBJ whole genome shotgun (WGS) entry which is preliminary data.</text>
</comment>
<sequence>MKNLKKWTVLILIIYSLPGCPLFEQRSVTQVLNNKEQYHDKEIIVSGALMITPQTIAICEKTHQKTVWTWRLRKKLLMN</sequence>
<dbReference type="RefSeq" id="WP_193907476.1">
    <property type="nucleotide sequence ID" value="NZ_PRDL01000001.1"/>
</dbReference>
<dbReference type="AlphaFoldDB" id="A0A928YTJ1"/>
<reference evidence="1" key="1">
    <citation type="submission" date="2018-07" db="EMBL/GenBank/DDBJ databases">
        <title>Genome assembly of strain Ka43.</title>
        <authorList>
            <person name="Kukolya J."/>
            <person name="Nagy I."/>
            <person name="Horvath B."/>
            <person name="Toth A."/>
        </authorList>
    </citation>
    <scope>NUCLEOTIDE SEQUENCE</scope>
    <source>
        <strain evidence="1">KB43</strain>
    </source>
</reference>
<evidence type="ECO:0000313" key="2">
    <source>
        <dbReference type="Proteomes" id="UP000652567"/>
    </source>
</evidence>
<accession>A0A928YTJ1</accession>
<organism evidence="1 2">
    <name type="scientific">Cellvibrio polysaccharolyticus</name>
    <dbReference type="NCBI Taxonomy" id="2082724"/>
    <lineage>
        <taxon>Bacteria</taxon>
        <taxon>Pseudomonadati</taxon>
        <taxon>Pseudomonadota</taxon>
        <taxon>Gammaproteobacteria</taxon>
        <taxon>Cellvibrionales</taxon>
        <taxon>Cellvibrionaceae</taxon>
        <taxon>Cellvibrio</taxon>
    </lineage>
</organism>
<dbReference type="EMBL" id="PRDL01000001">
    <property type="protein sequence ID" value="MBE8716415.1"/>
    <property type="molecule type" value="Genomic_DNA"/>
</dbReference>
<keyword evidence="2" id="KW-1185">Reference proteome</keyword>
<dbReference type="Proteomes" id="UP000652567">
    <property type="component" value="Unassembled WGS sequence"/>
</dbReference>
<name>A0A928YTJ1_9GAMM</name>
<protein>
    <submittedName>
        <fullName evidence="1">Uncharacterized protein</fullName>
    </submittedName>
</protein>
<proteinExistence type="predicted"/>
<evidence type="ECO:0000313" key="1">
    <source>
        <dbReference type="EMBL" id="MBE8716415.1"/>
    </source>
</evidence>
<gene>
    <name evidence="1" type="ORF">C4F51_04355</name>
</gene>